<dbReference type="EMBL" id="JACGCI010000042">
    <property type="protein sequence ID" value="KAF6752895.1"/>
    <property type="molecule type" value="Genomic_DNA"/>
</dbReference>
<evidence type="ECO:0000256" key="1">
    <source>
        <dbReference type="ARBA" id="ARBA00022723"/>
    </source>
</evidence>
<dbReference type="Gene3D" id="3.40.50.300">
    <property type="entry name" value="P-loop containing nucleotide triphosphate hydrolases"/>
    <property type="match status" value="1"/>
</dbReference>
<dbReference type="GO" id="GO:0016787">
    <property type="term" value="F:hydrolase activity"/>
    <property type="evidence" value="ECO:0007669"/>
    <property type="project" value="UniProtKB-KW"/>
</dbReference>
<dbReference type="SUPFAM" id="SSF52540">
    <property type="entry name" value="P-loop containing nucleoside triphosphate hydrolases"/>
    <property type="match status" value="1"/>
</dbReference>
<proteinExistence type="inferred from homology"/>
<evidence type="ECO:0000256" key="2">
    <source>
        <dbReference type="ARBA" id="ARBA00022741"/>
    </source>
</evidence>
<dbReference type="PANTHER" id="PTHR42961">
    <property type="entry name" value="IRON-SULFUR PROTEIN NUBPL"/>
    <property type="match status" value="1"/>
</dbReference>
<name>A0A8H6HTH1_9AGAR</name>
<dbReference type="CDD" id="cd02037">
    <property type="entry name" value="Mrp_NBP35"/>
    <property type="match status" value="1"/>
</dbReference>
<keyword evidence="1" id="KW-0479">Metal-binding</keyword>
<dbReference type="GO" id="GO:0046872">
    <property type="term" value="F:metal ion binding"/>
    <property type="evidence" value="ECO:0007669"/>
    <property type="project" value="UniProtKB-KW"/>
</dbReference>
<dbReference type="GO" id="GO:0016226">
    <property type="term" value="P:iron-sulfur cluster assembly"/>
    <property type="evidence" value="ECO:0007669"/>
    <property type="project" value="InterPro"/>
</dbReference>
<protein>
    <submittedName>
        <fullName evidence="7">P-loop containing nucleoside triphosphate hydrolase protein</fullName>
    </submittedName>
</protein>
<keyword evidence="5" id="KW-0411">Iron-sulfur</keyword>
<dbReference type="GO" id="GO:0005739">
    <property type="term" value="C:mitochondrion"/>
    <property type="evidence" value="ECO:0007669"/>
    <property type="project" value="TreeGrafter"/>
</dbReference>
<evidence type="ECO:0000256" key="4">
    <source>
        <dbReference type="ARBA" id="ARBA00023004"/>
    </source>
</evidence>
<accession>A0A8H6HTH1</accession>
<dbReference type="Proteomes" id="UP000521943">
    <property type="component" value="Unassembled WGS sequence"/>
</dbReference>
<reference evidence="7 8" key="1">
    <citation type="submission" date="2020-07" db="EMBL/GenBank/DDBJ databases">
        <title>Comparative genomics of pyrophilous fungi reveals a link between fire events and developmental genes.</title>
        <authorList>
            <consortium name="DOE Joint Genome Institute"/>
            <person name="Steindorff A.S."/>
            <person name="Carver A."/>
            <person name="Calhoun S."/>
            <person name="Stillman K."/>
            <person name="Liu H."/>
            <person name="Lipzen A."/>
            <person name="Pangilinan J."/>
            <person name="Labutti K."/>
            <person name="Bruns T.D."/>
            <person name="Grigoriev I.V."/>
        </authorList>
    </citation>
    <scope>NUCLEOTIDE SEQUENCE [LARGE SCALE GENOMIC DNA]</scope>
    <source>
        <strain evidence="7 8">CBS 144469</strain>
    </source>
</reference>
<dbReference type="Pfam" id="PF10609">
    <property type="entry name" value="ParA"/>
    <property type="match status" value="2"/>
</dbReference>
<dbReference type="InterPro" id="IPR044304">
    <property type="entry name" value="NUBPL-like"/>
</dbReference>
<comment type="similarity">
    <text evidence="6">Belongs to the Mrp/NBP35 ATP-binding proteins family.</text>
</comment>
<evidence type="ECO:0000256" key="6">
    <source>
        <dbReference type="ARBA" id="ARBA00024036"/>
    </source>
</evidence>
<keyword evidence="8" id="KW-1185">Reference proteome</keyword>
<keyword evidence="7" id="KW-0378">Hydrolase</keyword>
<organism evidence="7 8">
    <name type="scientific">Ephemerocybe angulata</name>
    <dbReference type="NCBI Taxonomy" id="980116"/>
    <lineage>
        <taxon>Eukaryota</taxon>
        <taxon>Fungi</taxon>
        <taxon>Dikarya</taxon>
        <taxon>Basidiomycota</taxon>
        <taxon>Agaricomycotina</taxon>
        <taxon>Agaricomycetes</taxon>
        <taxon>Agaricomycetidae</taxon>
        <taxon>Agaricales</taxon>
        <taxon>Agaricineae</taxon>
        <taxon>Psathyrellaceae</taxon>
        <taxon>Ephemerocybe</taxon>
    </lineage>
</organism>
<sequence length="263" mass="27750">MPRRSGPIPKRPVPNVKKVIAVASGKGGVGKSTVAVNMAFALAMQKNPQTNARLRVGILDLDIFGPSVPTLMGLTKVGEPDLTPAGALLPLTNHGVPCMSMGFLIPSTGEGNTDTPIVWRGLMVQKAVQQLLFDLVVVDGCVIVSTPQDVALSDVRKGVAMLKKVNVPITGLVLNQSYYLCNDCETPKPQYLFGKPDSFRAAAERLQTPILGELPLVQGVSTSSDGGYPYVLAGNDSNGKSGKQWKDAMAGVAEQVLSTVGLR</sequence>
<evidence type="ECO:0000256" key="5">
    <source>
        <dbReference type="ARBA" id="ARBA00023014"/>
    </source>
</evidence>
<dbReference type="OrthoDB" id="1741334at2759"/>
<keyword evidence="2" id="KW-0547">Nucleotide-binding</keyword>
<evidence type="ECO:0000313" key="8">
    <source>
        <dbReference type="Proteomes" id="UP000521943"/>
    </source>
</evidence>
<dbReference type="AlphaFoldDB" id="A0A8H6HTH1"/>
<dbReference type="PANTHER" id="PTHR42961:SF2">
    <property type="entry name" value="IRON-SULFUR PROTEIN NUBPL"/>
    <property type="match status" value="1"/>
</dbReference>
<keyword evidence="3" id="KW-0067">ATP-binding</keyword>
<dbReference type="InterPro" id="IPR033756">
    <property type="entry name" value="YlxH/NBP35"/>
</dbReference>
<dbReference type="InterPro" id="IPR027417">
    <property type="entry name" value="P-loop_NTPase"/>
</dbReference>
<comment type="caution">
    <text evidence="7">The sequence shown here is derived from an EMBL/GenBank/DDBJ whole genome shotgun (WGS) entry which is preliminary data.</text>
</comment>
<keyword evidence="4" id="KW-0408">Iron</keyword>
<dbReference type="GO" id="GO:0140663">
    <property type="term" value="F:ATP-dependent FeS chaperone activity"/>
    <property type="evidence" value="ECO:0007669"/>
    <property type="project" value="InterPro"/>
</dbReference>
<dbReference type="GO" id="GO:0051539">
    <property type="term" value="F:4 iron, 4 sulfur cluster binding"/>
    <property type="evidence" value="ECO:0007669"/>
    <property type="project" value="TreeGrafter"/>
</dbReference>
<dbReference type="GO" id="GO:0032981">
    <property type="term" value="P:mitochondrial respiratory chain complex I assembly"/>
    <property type="evidence" value="ECO:0007669"/>
    <property type="project" value="TreeGrafter"/>
</dbReference>
<dbReference type="InterPro" id="IPR019591">
    <property type="entry name" value="Mrp/NBP35_ATP-bd"/>
</dbReference>
<evidence type="ECO:0000313" key="7">
    <source>
        <dbReference type="EMBL" id="KAF6752895.1"/>
    </source>
</evidence>
<gene>
    <name evidence="7" type="ORF">DFP72DRAFT_903941</name>
</gene>
<dbReference type="GO" id="GO:0005524">
    <property type="term" value="F:ATP binding"/>
    <property type="evidence" value="ECO:0007669"/>
    <property type="project" value="UniProtKB-KW"/>
</dbReference>
<evidence type="ECO:0000256" key="3">
    <source>
        <dbReference type="ARBA" id="ARBA00022840"/>
    </source>
</evidence>